<evidence type="ECO:0000313" key="2">
    <source>
        <dbReference type="EMBL" id="PUX23780.1"/>
    </source>
</evidence>
<protein>
    <recommendedName>
        <fullName evidence="1">Zorya protein ZorC EH domain-containing protein</fullName>
    </recommendedName>
</protein>
<gene>
    <name evidence="2" type="ORF">BS411_07625</name>
</gene>
<dbReference type="Pfam" id="PF15611">
    <property type="entry name" value="EH_Signature"/>
    <property type="match status" value="1"/>
</dbReference>
<dbReference type="InterPro" id="IPR028943">
    <property type="entry name" value="ZorC_EH_Signature_dom"/>
</dbReference>
<dbReference type="RefSeq" id="WP_075198041.1">
    <property type="nucleotide sequence ID" value="NZ_CP187984.1"/>
</dbReference>
<comment type="caution">
    <text evidence="2">The sequence shown here is derived from an EMBL/GenBank/DDBJ whole genome shotgun (WGS) entry which is preliminary data.</text>
</comment>
<organism evidence="2">
    <name type="scientific">Cronobacter turicensis</name>
    <dbReference type="NCBI Taxonomy" id="413502"/>
    <lineage>
        <taxon>Bacteria</taxon>
        <taxon>Pseudomonadati</taxon>
        <taxon>Pseudomonadota</taxon>
        <taxon>Gammaproteobacteria</taxon>
        <taxon>Enterobacterales</taxon>
        <taxon>Enterobacteriaceae</taxon>
        <taxon>Cronobacter</taxon>
    </lineage>
</organism>
<accession>A0A2T7B795</accession>
<dbReference type="EMBL" id="MSAG01000012">
    <property type="protein sequence ID" value="PUX23780.1"/>
    <property type="molecule type" value="Genomic_DNA"/>
</dbReference>
<dbReference type="AlphaFoldDB" id="A0A2T7B795"/>
<feature type="domain" description="Zorya protein ZorC EH" evidence="1">
    <location>
        <begin position="104"/>
        <end position="416"/>
    </location>
</feature>
<name>A0A2T7B795_9ENTR</name>
<reference evidence="2" key="1">
    <citation type="submission" date="2016-12" db="EMBL/GenBank/DDBJ databases">
        <title>Analysis of the Molecular Diversity Among Cronobacter Species Isolated from Filth Flies Using a Pan Genomic DNA Microarray.</title>
        <authorList>
            <person name="Pava-Ripoll M."/>
            <person name="Tall B."/>
            <person name="Farber J."/>
            <person name="Fanning S."/>
            <person name="Lehner A."/>
            <person name="Stephan R."/>
            <person name="Pagotto F."/>
            <person name="Iverson C."/>
            <person name="Ziobro G."/>
            <person name="Miller A."/>
            <person name="Pearson R."/>
            <person name="Yan Q."/>
            <person name="Kim M."/>
            <person name="Jeong S."/>
            <person name="Park J."/>
            <person name="Jun S."/>
            <person name="Choi H."/>
            <person name="Chung T."/>
            <person name="Yoo Y."/>
            <person name="Park E."/>
            <person name="Hwang S."/>
            <person name="Lee B."/>
            <person name="Sathyamoorthy V."/>
            <person name="Carter L."/>
            <person name="Mammel M."/>
            <person name="Jackson S."/>
            <person name="Kothary M."/>
            <person name="Patel I."/>
            <person name="Grim C."/>
            <person name="Gopinath G."/>
            <person name="Gangiredla J."/>
            <person name="Chase H."/>
        </authorList>
    </citation>
    <scope>NUCLEOTIDE SEQUENCE [LARGE SCALE GENOMIC DNA]</scope>
    <source>
        <strain evidence="2">MOD1-Sh41s</strain>
    </source>
</reference>
<sequence length="442" mass="50937">MKLSDVFLKPVALFKPAIAVSKGLTVKIQAIHERWPDVVMEIADRDREKVLRKLLDHIERWEWNDVKMSFICSGAPIVFDKEFRTQEEFAVLQEFYLRETIVTDSQPFISAMISAYIRSYEPGSVHTIKIKNCLDIASEHMSDKWKDIVEQLPEFFNAHQAHQALAERMMEMDAPWKELKQFGITRPHDPGLMSHAHLAYIASLAPGLNERPVIEKLFAWLKPEGRSGVLMNGAAEAINALLSHWLYKKPDEELSRYLTETLVAWYEDPRLSRGGVWGSVDEACRNLVINWLTRENILFFLDVVSKVEDSHMWEPRRKFWLGLYNEGKITAAWVAFSSIASQKAKEMKGSMRDSSTLNFGIQTALGNRDKTSLLVLQIGKCVVVEGSHNYKVHIFRNENKNAPQLYQLKYNCEHIRMLPNPVAIPHLGGWQEKVREQIEYLS</sequence>
<dbReference type="OrthoDB" id="3035290at2"/>
<evidence type="ECO:0000259" key="1">
    <source>
        <dbReference type="Pfam" id="PF15611"/>
    </source>
</evidence>
<proteinExistence type="predicted"/>